<dbReference type="InterPro" id="IPR003591">
    <property type="entry name" value="Leu-rich_rpt_typical-subtyp"/>
</dbReference>
<keyword evidence="11" id="KW-0325">Glycoprotein</keyword>
<dbReference type="GO" id="GO:0005886">
    <property type="term" value="C:plasma membrane"/>
    <property type="evidence" value="ECO:0007669"/>
    <property type="project" value="UniProtKB-SubCell"/>
</dbReference>
<dbReference type="SMART" id="SM00369">
    <property type="entry name" value="LRR_TYP"/>
    <property type="match status" value="8"/>
</dbReference>
<dbReference type="Proteomes" id="UP001172457">
    <property type="component" value="Chromosome 6"/>
</dbReference>
<comment type="caution">
    <text evidence="15">The sequence shown here is derived from an EMBL/GenBank/DDBJ whole genome shotgun (WGS) entry which is preliminary data.</text>
</comment>
<gene>
    <name evidence="15" type="ORF">OSB04_024797</name>
</gene>
<evidence type="ECO:0000256" key="3">
    <source>
        <dbReference type="ARBA" id="ARBA00022475"/>
    </source>
</evidence>
<dbReference type="InterPro" id="IPR046956">
    <property type="entry name" value="RLP23-like"/>
</dbReference>
<dbReference type="GO" id="GO:0051707">
    <property type="term" value="P:response to other organism"/>
    <property type="evidence" value="ECO:0007669"/>
    <property type="project" value="UniProtKB-ARBA"/>
</dbReference>
<evidence type="ECO:0000256" key="12">
    <source>
        <dbReference type="SAM" id="MobiDB-lite"/>
    </source>
</evidence>
<dbReference type="PRINTS" id="PR00019">
    <property type="entry name" value="LEURICHRPT"/>
</dbReference>
<dbReference type="PANTHER" id="PTHR48061">
    <property type="entry name" value="LEUCINE-RICH REPEAT RECEPTOR PROTEIN KINASE EMS1-LIKE-RELATED"/>
    <property type="match status" value="1"/>
</dbReference>
<evidence type="ECO:0000313" key="16">
    <source>
        <dbReference type="Proteomes" id="UP001172457"/>
    </source>
</evidence>
<feature type="domain" description="Leucine-rich repeat-containing N-terminal plant-type" evidence="14">
    <location>
        <begin position="31"/>
        <end position="70"/>
    </location>
</feature>
<accession>A0AA38WAQ3</accession>
<keyword evidence="4" id="KW-0433">Leucine-rich repeat</keyword>
<evidence type="ECO:0000256" key="7">
    <source>
        <dbReference type="ARBA" id="ARBA00022737"/>
    </source>
</evidence>
<feature type="region of interest" description="Disordered" evidence="12">
    <location>
        <begin position="1060"/>
        <end position="1082"/>
    </location>
</feature>
<dbReference type="FunFam" id="3.80.10.10:FF:000041">
    <property type="entry name" value="LRR receptor-like serine/threonine-protein kinase ERECTA"/>
    <property type="match status" value="1"/>
</dbReference>
<evidence type="ECO:0000256" key="9">
    <source>
        <dbReference type="ARBA" id="ARBA00023136"/>
    </source>
</evidence>
<dbReference type="Gene3D" id="3.80.10.10">
    <property type="entry name" value="Ribonuclease Inhibitor"/>
    <property type="match status" value="7"/>
</dbReference>
<dbReference type="InterPro" id="IPR032675">
    <property type="entry name" value="LRR_dom_sf"/>
</dbReference>
<dbReference type="PANTHER" id="PTHR48061:SF51">
    <property type="entry name" value="RECEPTOR LIKE PROTEIN 30-LIKE"/>
    <property type="match status" value="1"/>
</dbReference>
<dbReference type="InterPro" id="IPR013210">
    <property type="entry name" value="LRR_N_plant-typ"/>
</dbReference>
<sequence>MRTHLYFQIFLIPFYLILFSVSGQCQIGQQSILIQLKNKLQFDSSVSTKLVSWNPNVTRDCCTWGGVSCNPRGQVVGLDLSNETISGGFNDSSDLFNLENLEKLNLAGNKFNFIQISSRFGSLASLKHLNLSNSDFSGQIPGELSQLTSLEVLDLSSLFSYGTRSLKLEKPNLTTLVQNLTQLRGLYLDNVNISAQKSDWCQSLSSSVRNLEVLSLSNCQLSGPLDESLGNLKSLSIVRLGLNNLSAPVPDFFANFTNLTVLQLGACHLNGRFPERVLQLQSLQTLDLSVNTDLNGSLPQFPVNASLRSLVLSNTNFTGKIPESIGNLKSLSRIELPKSNFSGRIPKSIGNLTHLSYLDLSSNHFIGEIPSFQLCKNLTHIDLSRNGLSGLIPSAHFQDLQNLVLVDLRFNAFNGSIPSSLFSLQKLQKIQLSNNNFDGVLANFSNASASLVDTLDLSSNKLEGHIPRTFFQLRQLNILLLSSNNMSGMVETKYFQGLTNLTTLDLSFNNFSIITNSNISGVSRLPMFFTLKLASCNLQGFPHLQRQTRLMTLDLSSNKIHGEIPSWIWSIGNGSLSYMNLSHNHLTSLQKPYNFPDLSVLDLHFNNLSGEIPIPPNNATFIDYADNRFHSDLPESIGISLRFAYFFSVSNNLLTGVIPNAICNASYLKVLDLSNNKLTGRIPQCLIEFDGSLGVLNLGNNILSGRIEGIFPTSCGLNTLDLHGNSLEGKIPPSLVNCTMLEVLNVGNNRINDTYPCSLGNHENLRVLVLRSNRFHGSVRCGEGPHNKWRKLQIIDIALNDFSGEVPEDCFWQWGAMMSGEQSPKKHLSFMVLQLNDFYYQDTVTVTAKGQELELVKILTLFTSIDISNNRFSGKIPSTIGRLKELYVLNVSHNEFTGSIPPSIGNLSQLESLDMSSNKLNGKIPLVLTELSFLSAFDLSNNQLEGQIPTGSQFQTFSESSYEGNKGLCGFPLTIKCSSNEPASTYELNPEESNDGIDWQFILTGVGFGAGAAIVMGPLVFSKEGRYLWDKYTNKLLKMICLALGIRYAPCVLFNDDEDDETETVDSDENSEETEYESKGDPSKGRYCVFCTKIDFYRKEAIHDTRCTCFERTQVLSTSFSTSSSEAESPFSKLIQNHQSRLLCVLRLRPTAFADSLLINGFRNQFRIQQHVRSTKIISDMKNSKILPIHIILPSSKSAANIPVNSKVPKQGHNAIGKSVAITHGGGVVEAVAPKRKWGKLLGSINTHLMEEKSKAQPISIINPLWDYL</sequence>
<evidence type="ECO:0000256" key="4">
    <source>
        <dbReference type="ARBA" id="ARBA00022614"/>
    </source>
</evidence>
<organism evidence="15 16">
    <name type="scientific">Centaurea solstitialis</name>
    <name type="common">yellow star-thistle</name>
    <dbReference type="NCBI Taxonomy" id="347529"/>
    <lineage>
        <taxon>Eukaryota</taxon>
        <taxon>Viridiplantae</taxon>
        <taxon>Streptophyta</taxon>
        <taxon>Embryophyta</taxon>
        <taxon>Tracheophyta</taxon>
        <taxon>Spermatophyta</taxon>
        <taxon>Magnoliopsida</taxon>
        <taxon>eudicotyledons</taxon>
        <taxon>Gunneridae</taxon>
        <taxon>Pentapetalae</taxon>
        <taxon>asterids</taxon>
        <taxon>campanulids</taxon>
        <taxon>Asterales</taxon>
        <taxon>Asteraceae</taxon>
        <taxon>Carduoideae</taxon>
        <taxon>Cardueae</taxon>
        <taxon>Centaureinae</taxon>
        <taxon>Centaurea</taxon>
    </lineage>
</organism>
<dbReference type="PROSITE" id="PS51450">
    <property type="entry name" value="LRR"/>
    <property type="match status" value="1"/>
</dbReference>
<feature type="chain" id="PRO_5041278346" description="Leucine-rich repeat-containing N-terminal plant-type domain-containing protein" evidence="13">
    <location>
        <begin position="24"/>
        <end position="1269"/>
    </location>
</feature>
<dbReference type="Pfam" id="PF00560">
    <property type="entry name" value="LRR_1"/>
    <property type="match status" value="9"/>
</dbReference>
<evidence type="ECO:0000256" key="13">
    <source>
        <dbReference type="SAM" id="SignalP"/>
    </source>
</evidence>
<reference evidence="15" key="1">
    <citation type="submission" date="2023-03" db="EMBL/GenBank/DDBJ databases">
        <title>Chromosome-scale reference genome and RAD-based genetic map of yellow starthistle (Centaurea solstitialis) reveal putative structural variation and QTLs associated with invader traits.</title>
        <authorList>
            <person name="Reatini B."/>
            <person name="Cang F.A."/>
            <person name="Jiang Q."/>
            <person name="Mckibben M.T.W."/>
            <person name="Barker M.S."/>
            <person name="Rieseberg L.H."/>
            <person name="Dlugosch K.M."/>
        </authorList>
    </citation>
    <scope>NUCLEOTIDE SEQUENCE</scope>
    <source>
        <strain evidence="15">CAN-66</strain>
        <tissue evidence="15">Leaf</tissue>
    </source>
</reference>
<dbReference type="Pfam" id="PF08263">
    <property type="entry name" value="LRRNT_2"/>
    <property type="match status" value="1"/>
</dbReference>
<evidence type="ECO:0000256" key="10">
    <source>
        <dbReference type="ARBA" id="ARBA00023170"/>
    </source>
</evidence>
<keyword evidence="5" id="KW-0812">Transmembrane</keyword>
<keyword evidence="9" id="KW-0472">Membrane</keyword>
<keyword evidence="3" id="KW-1003">Cell membrane</keyword>
<evidence type="ECO:0000313" key="15">
    <source>
        <dbReference type="EMBL" id="KAJ9545090.1"/>
    </source>
</evidence>
<comment type="subcellular location">
    <subcellularLocation>
        <location evidence="1">Cell membrane</location>
        <topology evidence="1">Single-pass type I membrane protein</topology>
    </subcellularLocation>
</comment>
<dbReference type="EMBL" id="JARYMX010000006">
    <property type="protein sequence ID" value="KAJ9545090.1"/>
    <property type="molecule type" value="Genomic_DNA"/>
</dbReference>
<feature type="compositionally biased region" description="Acidic residues" evidence="12">
    <location>
        <begin position="1060"/>
        <end position="1075"/>
    </location>
</feature>
<comment type="similarity">
    <text evidence="2">Belongs to the RLP family.</text>
</comment>
<protein>
    <recommendedName>
        <fullName evidence="14">Leucine-rich repeat-containing N-terminal plant-type domain-containing protein</fullName>
    </recommendedName>
</protein>
<dbReference type="FunFam" id="3.80.10.10:FF:000213">
    <property type="entry name" value="Tyrosine-sulfated glycopeptide receptor 1"/>
    <property type="match status" value="1"/>
</dbReference>
<keyword evidence="16" id="KW-1185">Reference proteome</keyword>
<dbReference type="InterPro" id="IPR001611">
    <property type="entry name" value="Leu-rich_rpt"/>
</dbReference>
<keyword evidence="7" id="KW-0677">Repeat</keyword>
<name>A0AA38WAQ3_9ASTR</name>
<keyword evidence="10" id="KW-0675">Receptor</keyword>
<evidence type="ECO:0000259" key="14">
    <source>
        <dbReference type="Pfam" id="PF08263"/>
    </source>
</evidence>
<evidence type="ECO:0000256" key="6">
    <source>
        <dbReference type="ARBA" id="ARBA00022729"/>
    </source>
</evidence>
<keyword evidence="6 13" id="KW-0732">Signal</keyword>
<evidence type="ECO:0000256" key="11">
    <source>
        <dbReference type="ARBA" id="ARBA00023180"/>
    </source>
</evidence>
<evidence type="ECO:0000256" key="8">
    <source>
        <dbReference type="ARBA" id="ARBA00022989"/>
    </source>
</evidence>
<dbReference type="SUPFAM" id="SSF52058">
    <property type="entry name" value="L domain-like"/>
    <property type="match status" value="3"/>
</dbReference>
<dbReference type="FunFam" id="3.80.10.10:FF:000095">
    <property type="entry name" value="LRR receptor-like serine/threonine-protein kinase GSO1"/>
    <property type="match status" value="1"/>
</dbReference>
<dbReference type="AlphaFoldDB" id="A0AA38WAQ3"/>
<evidence type="ECO:0000256" key="1">
    <source>
        <dbReference type="ARBA" id="ARBA00004251"/>
    </source>
</evidence>
<dbReference type="GO" id="GO:0006952">
    <property type="term" value="P:defense response"/>
    <property type="evidence" value="ECO:0007669"/>
    <property type="project" value="UniProtKB-ARBA"/>
</dbReference>
<evidence type="ECO:0000256" key="2">
    <source>
        <dbReference type="ARBA" id="ARBA00009592"/>
    </source>
</evidence>
<feature type="signal peptide" evidence="13">
    <location>
        <begin position="1"/>
        <end position="23"/>
    </location>
</feature>
<evidence type="ECO:0000256" key="5">
    <source>
        <dbReference type="ARBA" id="ARBA00022692"/>
    </source>
</evidence>
<dbReference type="Pfam" id="PF13855">
    <property type="entry name" value="LRR_8"/>
    <property type="match status" value="2"/>
</dbReference>
<proteinExistence type="inferred from homology"/>
<keyword evidence="8" id="KW-1133">Transmembrane helix</keyword>